<dbReference type="GO" id="GO:0005829">
    <property type="term" value="C:cytosol"/>
    <property type="evidence" value="ECO:0007669"/>
    <property type="project" value="TreeGrafter"/>
</dbReference>
<dbReference type="NCBIfam" id="NF008268">
    <property type="entry name" value="PRK11040.1"/>
    <property type="match status" value="1"/>
</dbReference>
<dbReference type="PANTHER" id="PTHR43421">
    <property type="entry name" value="METALLOPROTEASE PMBA"/>
    <property type="match status" value="1"/>
</dbReference>
<feature type="domain" description="Metalloprotease TldD/E C-terminal" evidence="3">
    <location>
        <begin position="240"/>
        <end position="449"/>
    </location>
</feature>
<dbReference type="Proteomes" id="UP000199670">
    <property type="component" value="Unassembled WGS sequence"/>
</dbReference>
<dbReference type="InterPro" id="IPR002510">
    <property type="entry name" value="Metalloprtase-TldD/E_N"/>
</dbReference>
<comment type="similarity">
    <text evidence="1">Belongs to the peptidase U62 family.</text>
</comment>
<evidence type="ECO:0008006" key="7">
    <source>
        <dbReference type="Google" id="ProtNLM"/>
    </source>
</evidence>
<proteinExistence type="inferred from homology"/>
<organism evidence="5 6">
    <name type="scientific">Gilliamella bombicola</name>
    <dbReference type="NCBI Taxonomy" id="1798182"/>
    <lineage>
        <taxon>Bacteria</taxon>
        <taxon>Pseudomonadati</taxon>
        <taxon>Pseudomonadota</taxon>
        <taxon>Gammaproteobacteria</taxon>
        <taxon>Orbales</taxon>
        <taxon>Orbaceae</taxon>
        <taxon>Gilliamella</taxon>
    </lineage>
</organism>
<evidence type="ECO:0000259" key="2">
    <source>
        <dbReference type="Pfam" id="PF01523"/>
    </source>
</evidence>
<feature type="domain" description="Metalloprotease TldD/E N-terminal" evidence="2">
    <location>
        <begin position="35"/>
        <end position="97"/>
    </location>
</feature>
<dbReference type="InterPro" id="IPR045570">
    <property type="entry name" value="Metalloprtase-TldD/E_cen_dom"/>
</dbReference>
<dbReference type="Pfam" id="PF19289">
    <property type="entry name" value="PmbA_TldD_3rd"/>
    <property type="match status" value="1"/>
</dbReference>
<dbReference type="Pfam" id="PF19290">
    <property type="entry name" value="PmbA_TldD_2nd"/>
    <property type="match status" value="1"/>
</dbReference>
<dbReference type="Pfam" id="PF01523">
    <property type="entry name" value="PmbA_TldD_1st"/>
    <property type="match status" value="1"/>
</dbReference>
<dbReference type="GO" id="GO:0006508">
    <property type="term" value="P:proteolysis"/>
    <property type="evidence" value="ECO:0007669"/>
    <property type="project" value="InterPro"/>
</dbReference>
<protein>
    <recommendedName>
        <fullName evidence="7">PmbA protein</fullName>
    </recommendedName>
</protein>
<name>A0A1C3YP35_9GAMM</name>
<evidence type="ECO:0000259" key="4">
    <source>
        <dbReference type="Pfam" id="PF19290"/>
    </source>
</evidence>
<dbReference type="STRING" id="1798182.GA0061081_10128"/>
<dbReference type="RefSeq" id="WP_091345932.1">
    <property type="nucleotide sequence ID" value="NZ_FMAQ01000001.1"/>
</dbReference>
<dbReference type="InterPro" id="IPR047657">
    <property type="entry name" value="PmbA"/>
</dbReference>
<dbReference type="AlphaFoldDB" id="A0A1C3YP35"/>
<dbReference type="EMBL" id="FMAQ01000001">
    <property type="protein sequence ID" value="SCB71866.1"/>
    <property type="molecule type" value="Genomic_DNA"/>
</dbReference>
<dbReference type="GO" id="GO:0008237">
    <property type="term" value="F:metallopeptidase activity"/>
    <property type="evidence" value="ECO:0007669"/>
    <property type="project" value="InterPro"/>
</dbReference>
<evidence type="ECO:0000313" key="6">
    <source>
        <dbReference type="Proteomes" id="UP000199670"/>
    </source>
</evidence>
<gene>
    <name evidence="5" type="ORF">GA0061081_10128</name>
</gene>
<dbReference type="SUPFAM" id="SSF111283">
    <property type="entry name" value="Putative modulator of DNA gyrase, PmbA/TldD"/>
    <property type="match status" value="1"/>
</dbReference>
<evidence type="ECO:0000256" key="1">
    <source>
        <dbReference type="ARBA" id="ARBA00005836"/>
    </source>
</evidence>
<dbReference type="PANTHER" id="PTHR43421:SF1">
    <property type="entry name" value="METALLOPROTEASE PMBA"/>
    <property type="match status" value="1"/>
</dbReference>
<dbReference type="InterPro" id="IPR036059">
    <property type="entry name" value="TldD/PmbA_sf"/>
</dbReference>
<dbReference type="Gene3D" id="3.30.2290.10">
    <property type="entry name" value="PmbA/TldD superfamily"/>
    <property type="match status" value="1"/>
</dbReference>
<accession>A0A1C3YP35</accession>
<dbReference type="InterPro" id="IPR045569">
    <property type="entry name" value="Metalloprtase-TldD/E_C"/>
</dbReference>
<evidence type="ECO:0000313" key="5">
    <source>
        <dbReference type="EMBL" id="SCB71866.1"/>
    </source>
</evidence>
<sequence>MSIEQNKKEALKQKEHLSAIVANAINQAKSRVDAVEVSINQSTGISVSTRLGETENVEFNSDGALSITVYQNQSKGSASTNDLSEQAISQTVDMAINIMQYTSPDPCSGLGDASQMAFNPPDLDLFYPSDLNVDNAIEQAKQAELTALNHSKLINTDGGYFSSRYGVYVYGNSLGMLQGYCASSHSLSCSVIAEQAGQMESNYAYTSSRDFSELKSANWVGRQAADRAISHLGAKQLPTMQAPVLFSAEVAVGLIRHLVGAISGGAIYRKSSFLLNSVGQTVFPNWLTIYEDPHILKGIGSSPFDSEGTKTVQRNIVEQGVLQTYLLGNYSARKLGLTSTGHAGGIHNWFVSPSQNNAGFDDMLKKLDKGVVITSLMGQGVNSVTGDYSRGATGFWVENGQIQYPVNEITIAGNLKNIYKNIVAIGNDIETRTNIQCGSILIDNMSIAGK</sequence>
<dbReference type="OrthoDB" id="9803618at2"/>
<keyword evidence="6" id="KW-1185">Reference proteome</keyword>
<reference evidence="6" key="1">
    <citation type="submission" date="2016-08" db="EMBL/GenBank/DDBJ databases">
        <authorList>
            <person name="Varghese N."/>
            <person name="Submissions Spin"/>
        </authorList>
    </citation>
    <scope>NUCLEOTIDE SEQUENCE [LARGE SCALE GENOMIC DNA]</scope>
    <source>
        <strain evidence="6">R-53248</strain>
    </source>
</reference>
<dbReference type="InterPro" id="IPR035068">
    <property type="entry name" value="TldD/PmbA_N"/>
</dbReference>
<evidence type="ECO:0000259" key="3">
    <source>
        <dbReference type="Pfam" id="PF19289"/>
    </source>
</evidence>
<feature type="domain" description="Metalloprotease TldD/E central" evidence="4">
    <location>
        <begin position="127"/>
        <end position="232"/>
    </location>
</feature>